<evidence type="ECO:0000256" key="1">
    <source>
        <dbReference type="SAM" id="MobiDB-lite"/>
    </source>
</evidence>
<evidence type="ECO:0000313" key="3">
    <source>
        <dbReference type="Proteomes" id="UP000327157"/>
    </source>
</evidence>
<dbReference type="AlphaFoldDB" id="A0A5N5FBL7"/>
<dbReference type="Proteomes" id="UP000327157">
    <property type="component" value="Chromosome 13"/>
</dbReference>
<dbReference type="GO" id="GO:0005759">
    <property type="term" value="C:mitochondrial matrix"/>
    <property type="evidence" value="ECO:0007669"/>
    <property type="project" value="InterPro"/>
</dbReference>
<evidence type="ECO:0000313" key="2">
    <source>
        <dbReference type="EMBL" id="KAB2600486.1"/>
    </source>
</evidence>
<dbReference type="PANTHER" id="PTHR10826:SF41">
    <property type="entry name" value="MITOCHONDRIAL GLYCOPROTEIN FAMILY PROTEIN"/>
    <property type="match status" value="1"/>
</dbReference>
<dbReference type="Gene3D" id="3.10.280.10">
    <property type="entry name" value="Mitochondrial glycoprotein"/>
    <property type="match status" value="1"/>
</dbReference>
<dbReference type="OrthoDB" id="278212at2759"/>
<reference evidence="3" key="2">
    <citation type="submission" date="2019-10" db="EMBL/GenBank/DDBJ databases">
        <title>A de novo genome assembly of a pear dwarfing rootstock.</title>
        <authorList>
            <person name="Wang F."/>
            <person name="Wang J."/>
            <person name="Li S."/>
            <person name="Zhang Y."/>
            <person name="Fang M."/>
            <person name="Ma L."/>
            <person name="Zhao Y."/>
            <person name="Jiang S."/>
        </authorList>
    </citation>
    <scope>NUCLEOTIDE SEQUENCE [LARGE SCALE GENOMIC DNA]</scope>
</reference>
<dbReference type="InterPro" id="IPR036561">
    <property type="entry name" value="MAM33_sf"/>
</dbReference>
<sequence>MPDLVPGEDDNDDNQNDDNDEHANQSSISLVITVSKGNRPVLEFSVTAYLDESHIDSLAVKNPEDSEDQIAYEGPHFHDLDENLQKAFHKYLEVVEQEVSSGENYNNGVSVKNPNCPSLFPMLLMEQDLFWEDDELVSLFSKEEQQQTHFVKKNKNKK</sequence>
<comment type="caution">
    <text evidence="2">The sequence shown here is derived from an EMBL/GenBank/DDBJ whole genome shotgun (WGS) entry which is preliminary data.</text>
</comment>
<proteinExistence type="predicted"/>
<gene>
    <name evidence="2" type="ORF">D8674_010757</name>
</gene>
<keyword evidence="3" id="KW-1185">Reference proteome</keyword>
<feature type="region of interest" description="Disordered" evidence="1">
    <location>
        <begin position="1"/>
        <end position="28"/>
    </location>
</feature>
<dbReference type="EMBL" id="SMOL01000753">
    <property type="protein sequence ID" value="KAB2600486.1"/>
    <property type="molecule type" value="Genomic_DNA"/>
</dbReference>
<feature type="compositionally biased region" description="Acidic residues" evidence="1">
    <location>
        <begin position="1"/>
        <end position="20"/>
    </location>
</feature>
<dbReference type="Pfam" id="PF02330">
    <property type="entry name" value="MAM33"/>
    <property type="match status" value="1"/>
</dbReference>
<dbReference type="InterPro" id="IPR003428">
    <property type="entry name" value="MAM33"/>
</dbReference>
<dbReference type="SUPFAM" id="SSF54529">
    <property type="entry name" value="Mitochondrial glycoprotein MAM33-like"/>
    <property type="match status" value="1"/>
</dbReference>
<reference evidence="2 3" key="3">
    <citation type="submission" date="2019-11" db="EMBL/GenBank/DDBJ databases">
        <title>A de novo genome assembly of a pear dwarfing rootstock.</title>
        <authorList>
            <person name="Wang F."/>
            <person name="Wang J."/>
            <person name="Li S."/>
            <person name="Zhang Y."/>
            <person name="Fang M."/>
            <person name="Ma L."/>
            <person name="Zhao Y."/>
            <person name="Jiang S."/>
        </authorList>
    </citation>
    <scope>NUCLEOTIDE SEQUENCE [LARGE SCALE GENOMIC DNA]</scope>
    <source>
        <strain evidence="2">S2</strain>
        <tissue evidence="2">Leaf</tissue>
    </source>
</reference>
<reference evidence="2 3" key="1">
    <citation type="submission" date="2019-09" db="EMBL/GenBank/DDBJ databases">
        <authorList>
            <person name="Ou C."/>
        </authorList>
    </citation>
    <scope>NUCLEOTIDE SEQUENCE [LARGE SCALE GENOMIC DNA]</scope>
    <source>
        <strain evidence="2">S2</strain>
        <tissue evidence="2">Leaf</tissue>
    </source>
</reference>
<dbReference type="PANTHER" id="PTHR10826">
    <property type="entry name" value="COMPLEMENT COMPONENT 1"/>
    <property type="match status" value="1"/>
</dbReference>
<name>A0A5N5FBL7_9ROSA</name>
<accession>A0A5N5FBL7</accession>
<protein>
    <submittedName>
        <fullName evidence="2">Uncharacterized protein</fullName>
    </submittedName>
</protein>
<organism evidence="2 3">
    <name type="scientific">Pyrus ussuriensis x Pyrus communis</name>
    <dbReference type="NCBI Taxonomy" id="2448454"/>
    <lineage>
        <taxon>Eukaryota</taxon>
        <taxon>Viridiplantae</taxon>
        <taxon>Streptophyta</taxon>
        <taxon>Embryophyta</taxon>
        <taxon>Tracheophyta</taxon>
        <taxon>Spermatophyta</taxon>
        <taxon>Magnoliopsida</taxon>
        <taxon>eudicotyledons</taxon>
        <taxon>Gunneridae</taxon>
        <taxon>Pentapetalae</taxon>
        <taxon>rosids</taxon>
        <taxon>fabids</taxon>
        <taxon>Rosales</taxon>
        <taxon>Rosaceae</taxon>
        <taxon>Amygdaloideae</taxon>
        <taxon>Maleae</taxon>
        <taxon>Pyrus</taxon>
    </lineage>
</organism>